<sequence>MVIIQCQNRDNSTTSFGIVFAIKKILNTIKIKVVSNINSNVTNLHHMPFSQYSSTDTELLLDG</sequence>
<dbReference type="AlphaFoldDB" id="A0A5B7KEB6"/>
<proteinExistence type="predicted"/>
<protein>
    <submittedName>
        <fullName evidence="1">Uncharacterized protein</fullName>
    </submittedName>
</protein>
<accession>A0A5B7KEB6</accession>
<evidence type="ECO:0000313" key="1">
    <source>
        <dbReference type="EMBL" id="MPD05007.1"/>
    </source>
</evidence>
<dbReference type="EMBL" id="VSRR010143918">
    <property type="protein sequence ID" value="MPD05007.1"/>
    <property type="molecule type" value="Genomic_DNA"/>
</dbReference>
<gene>
    <name evidence="1" type="ORF">E2C01_100725</name>
</gene>
<organism evidence="1 2">
    <name type="scientific">Portunus trituberculatus</name>
    <name type="common">Swimming crab</name>
    <name type="synonym">Neptunus trituberculatus</name>
    <dbReference type="NCBI Taxonomy" id="210409"/>
    <lineage>
        <taxon>Eukaryota</taxon>
        <taxon>Metazoa</taxon>
        <taxon>Ecdysozoa</taxon>
        <taxon>Arthropoda</taxon>
        <taxon>Crustacea</taxon>
        <taxon>Multicrustacea</taxon>
        <taxon>Malacostraca</taxon>
        <taxon>Eumalacostraca</taxon>
        <taxon>Eucarida</taxon>
        <taxon>Decapoda</taxon>
        <taxon>Pleocyemata</taxon>
        <taxon>Brachyura</taxon>
        <taxon>Eubrachyura</taxon>
        <taxon>Portunoidea</taxon>
        <taxon>Portunidae</taxon>
        <taxon>Portuninae</taxon>
        <taxon>Portunus</taxon>
    </lineage>
</organism>
<dbReference type="Proteomes" id="UP000324222">
    <property type="component" value="Unassembled WGS sequence"/>
</dbReference>
<evidence type="ECO:0000313" key="2">
    <source>
        <dbReference type="Proteomes" id="UP000324222"/>
    </source>
</evidence>
<reference evidence="1 2" key="1">
    <citation type="submission" date="2019-05" db="EMBL/GenBank/DDBJ databases">
        <title>Another draft genome of Portunus trituberculatus and its Hox gene families provides insights of decapod evolution.</title>
        <authorList>
            <person name="Jeong J.-H."/>
            <person name="Song I."/>
            <person name="Kim S."/>
            <person name="Choi T."/>
            <person name="Kim D."/>
            <person name="Ryu S."/>
            <person name="Kim W."/>
        </authorList>
    </citation>
    <scope>NUCLEOTIDE SEQUENCE [LARGE SCALE GENOMIC DNA]</scope>
    <source>
        <tissue evidence="1">Muscle</tissue>
    </source>
</reference>
<name>A0A5B7KEB6_PORTR</name>
<keyword evidence="2" id="KW-1185">Reference proteome</keyword>
<comment type="caution">
    <text evidence="1">The sequence shown here is derived from an EMBL/GenBank/DDBJ whole genome shotgun (WGS) entry which is preliminary data.</text>
</comment>